<dbReference type="Gene3D" id="3.40.50.1000">
    <property type="entry name" value="HAD superfamily/HAD-like"/>
    <property type="match status" value="1"/>
</dbReference>
<dbReference type="InterPro" id="IPR036412">
    <property type="entry name" value="HAD-like_sf"/>
</dbReference>
<dbReference type="RefSeq" id="WP_118364246.1">
    <property type="nucleotide sequence ID" value="NZ_QSFS01000004.1"/>
</dbReference>
<evidence type="ECO:0000313" key="2">
    <source>
        <dbReference type="Proteomes" id="UP000285642"/>
    </source>
</evidence>
<name>A0A413SSD0_9FIRM</name>
<dbReference type="SUPFAM" id="SSF56784">
    <property type="entry name" value="HAD-like"/>
    <property type="match status" value="1"/>
</dbReference>
<evidence type="ECO:0008006" key="3">
    <source>
        <dbReference type="Google" id="ProtNLM"/>
    </source>
</evidence>
<comment type="caution">
    <text evidence="1">The sequence shown here is derived from an EMBL/GenBank/DDBJ whole genome shotgun (WGS) entry which is preliminary data.</text>
</comment>
<evidence type="ECO:0000313" key="1">
    <source>
        <dbReference type="EMBL" id="RHA71352.1"/>
    </source>
</evidence>
<dbReference type="Proteomes" id="UP000285642">
    <property type="component" value="Unassembled WGS sequence"/>
</dbReference>
<organism evidence="1 2">
    <name type="scientific">Dorea formicigenerans</name>
    <dbReference type="NCBI Taxonomy" id="39486"/>
    <lineage>
        <taxon>Bacteria</taxon>
        <taxon>Bacillati</taxon>
        <taxon>Bacillota</taxon>
        <taxon>Clostridia</taxon>
        <taxon>Lachnospirales</taxon>
        <taxon>Lachnospiraceae</taxon>
        <taxon>Dorea</taxon>
    </lineage>
</organism>
<proteinExistence type="predicted"/>
<accession>A0A413SSD0</accession>
<dbReference type="PIRSF" id="PIRSF020079">
    <property type="entry name" value="UCP020079"/>
    <property type="match status" value="1"/>
</dbReference>
<sequence length="115" mass="13150">MDRKQIIAVDFDGTLCFSTWPDTGEPNQPLIDYLKIHKKAGDKLILWTCRSGVILDKALSWCREVAKLEFDAVNDNVPEVIAYYGNNSRKIFCDIYIDDKACVPDEFCGKCRIIQ</sequence>
<protein>
    <recommendedName>
        <fullName evidence="3">Hydrolase</fullName>
    </recommendedName>
</protein>
<reference evidence="1 2" key="1">
    <citation type="submission" date="2018-08" db="EMBL/GenBank/DDBJ databases">
        <title>A genome reference for cultivated species of the human gut microbiota.</title>
        <authorList>
            <person name="Zou Y."/>
            <person name="Xue W."/>
            <person name="Luo G."/>
        </authorList>
    </citation>
    <scope>NUCLEOTIDE SEQUENCE [LARGE SCALE GENOMIC DNA]</scope>
    <source>
        <strain evidence="1 2">AM42-8</strain>
    </source>
</reference>
<gene>
    <name evidence="1" type="ORF">DW924_04810</name>
</gene>
<dbReference type="InterPro" id="IPR016769">
    <property type="entry name" value="Phage_SP01_Orf1"/>
</dbReference>
<dbReference type="InterPro" id="IPR023214">
    <property type="entry name" value="HAD_sf"/>
</dbReference>
<dbReference type="EMBL" id="QSFS01000004">
    <property type="protein sequence ID" value="RHA71352.1"/>
    <property type="molecule type" value="Genomic_DNA"/>
</dbReference>
<dbReference type="AlphaFoldDB" id="A0A413SSD0"/>